<keyword evidence="2" id="KW-1133">Transmembrane helix</keyword>
<organism evidence="3 4">
    <name type="scientific">Maioricimonas rarisocia</name>
    <dbReference type="NCBI Taxonomy" id="2528026"/>
    <lineage>
        <taxon>Bacteria</taxon>
        <taxon>Pseudomonadati</taxon>
        <taxon>Planctomycetota</taxon>
        <taxon>Planctomycetia</taxon>
        <taxon>Planctomycetales</taxon>
        <taxon>Planctomycetaceae</taxon>
        <taxon>Maioricimonas</taxon>
    </lineage>
</organism>
<proteinExistence type="predicted"/>
<feature type="region of interest" description="Disordered" evidence="1">
    <location>
        <begin position="119"/>
        <end position="139"/>
    </location>
</feature>
<protein>
    <recommendedName>
        <fullName evidence="5">Zinc-finger domain-containing protein</fullName>
    </recommendedName>
</protein>
<reference evidence="3 4" key="1">
    <citation type="submission" date="2019-02" db="EMBL/GenBank/DDBJ databases">
        <title>Deep-cultivation of Planctomycetes and their phenomic and genomic characterization uncovers novel biology.</title>
        <authorList>
            <person name="Wiegand S."/>
            <person name="Jogler M."/>
            <person name="Boedeker C."/>
            <person name="Pinto D."/>
            <person name="Vollmers J."/>
            <person name="Rivas-Marin E."/>
            <person name="Kohn T."/>
            <person name="Peeters S.H."/>
            <person name="Heuer A."/>
            <person name="Rast P."/>
            <person name="Oberbeckmann S."/>
            <person name="Bunk B."/>
            <person name="Jeske O."/>
            <person name="Meyerdierks A."/>
            <person name="Storesund J.E."/>
            <person name="Kallscheuer N."/>
            <person name="Luecker S."/>
            <person name="Lage O.M."/>
            <person name="Pohl T."/>
            <person name="Merkel B.J."/>
            <person name="Hornburger P."/>
            <person name="Mueller R.-W."/>
            <person name="Bruemmer F."/>
            <person name="Labrenz M."/>
            <person name="Spormann A.M."/>
            <person name="Op den Camp H."/>
            <person name="Overmann J."/>
            <person name="Amann R."/>
            <person name="Jetten M.S.M."/>
            <person name="Mascher T."/>
            <person name="Medema M.H."/>
            <person name="Devos D.P."/>
            <person name="Kaster A.-K."/>
            <person name="Ovreas L."/>
            <person name="Rohde M."/>
            <person name="Galperin M.Y."/>
            <person name="Jogler C."/>
        </authorList>
    </citation>
    <scope>NUCLEOTIDE SEQUENCE [LARGE SCALE GENOMIC DNA]</scope>
    <source>
        <strain evidence="3 4">Mal4</strain>
    </source>
</reference>
<feature type="transmembrane region" description="Helical" evidence="2">
    <location>
        <begin position="43"/>
        <end position="61"/>
    </location>
</feature>
<evidence type="ECO:0000313" key="3">
    <source>
        <dbReference type="EMBL" id="QDU37620.1"/>
    </source>
</evidence>
<dbReference type="KEGG" id="mri:Mal4_19350"/>
<gene>
    <name evidence="3" type="ORF">Mal4_19350</name>
</gene>
<evidence type="ECO:0000256" key="2">
    <source>
        <dbReference type="SAM" id="Phobius"/>
    </source>
</evidence>
<name>A0A517Z556_9PLAN</name>
<keyword evidence="2" id="KW-0472">Membrane</keyword>
<keyword evidence="2" id="KW-0812">Transmembrane</keyword>
<dbReference type="RefSeq" id="WP_145368579.1">
    <property type="nucleotide sequence ID" value="NZ_CP036275.1"/>
</dbReference>
<evidence type="ECO:0000313" key="4">
    <source>
        <dbReference type="Proteomes" id="UP000320496"/>
    </source>
</evidence>
<sequence>MTTTSTNMNESLDHEWGQCPAGAVQGLVQKLRVRRRRRQAQKVVAVAGMLAIICVTAFLALPKRPYDPELAGLHCSEVLALADDLIAGRLDDLTRGQIVAHCRQCRKCHNKIVALRAAHEQSATPRSEPQADDRTARQQPAADLRWQLALYR</sequence>
<dbReference type="Proteomes" id="UP000320496">
    <property type="component" value="Chromosome"/>
</dbReference>
<keyword evidence="4" id="KW-1185">Reference proteome</keyword>
<accession>A0A517Z556</accession>
<dbReference type="EMBL" id="CP036275">
    <property type="protein sequence ID" value="QDU37620.1"/>
    <property type="molecule type" value="Genomic_DNA"/>
</dbReference>
<dbReference type="AlphaFoldDB" id="A0A517Z556"/>
<evidence type="ECO:0000256" key="1">
    <source>
        <dbReference type="SAM" id="MobiDB-lite"/>
    </source>
</evidence>
<evidence type="ECO:0008006" key="5">
    <source>
        <dbReference type="Google" id="ProtNLM"/>
    </source>
</evidence>